<sequence>MQKQILGRWPLRYTIKSVYVDNITMWPDTTNKYNPVDTLVFRTDGKVITRRAGVAIDSTTYSIDAQGSHITFGTNAPKKLSFVRYKSLGIATETIVKNGSSTTKTVIEDQYFR</sequence>
<dbReference type="RefSeq" id="WP_330107980.1">
    <property type="nucleotide sequence ID" value="NZ_JAZDQT010000002.1"/>
</dbReference>
<dbReference type="Proteomes" id="UP001336835">
    <property type="component" value="Unassembled WGS sequence"/>
</dbReference>
<evidence type="ECO:0008006" key="3">
    <source>
        <dbReference type="Google" id="ProtNLM"/>
    </source>
</evidence>
<gene>
    <name evidence="1" type="ORF">VRU48_11040</name>
</gene>
<keyword evidence="2" id="KW-1185">Reference proteome</keyword>
<protein>
    <recommendedName>
        <fullName evidence="3">Lipocalin-like domain-containing protein</fullName>
    </recommendedName>
</protein>
<organism evidence="1 2">
    <name type="scientific">Pedobacter albus</name>
    <dbReference type="NCBI Taxonomy" id="3113905"/>
    <lineage>
        <taxon>Bacteria</taxon>
        <taxon>Pseudomonadati</taxon>
        <taxon>Bacteroidota</taxon>
        <taxon>Sphingobacteriia</taxon>
        <taxon>Sphingobacteriales</taxon>
        <taxon>Sphingobacteriaceae</taxon>
        <taxon>Pedobacter</taxon>
    </lineage>
</organism>
<proteinExistence type="predicted"/>
<evidence type="ECO:0000313" key="1">
    <source>
        <dbReference type="EMBL" id="MEE1945642.1"/>
    </source>
</evidence>
<name>A0ABU7I847_9SPHI</name>
<dbReference type="EMBL" id="JAZDQT010000002">
    <property type="protein sequence ID" value="MEE1945642.1"/>
    <property type="molecule type" value="Genomic_DNA"/>
</dbReference>
<accession>A0ABU7I847</accession>
<comment type="caution">
    <text evidence="1">The sequence shown here is derived from an EMBL/GenBank/DDBJ whole genome shotgun (WGS) entry which is preliminary data.</text>
</comment>
<evidence type="ECO:0000313" key="2">
    <source>
        <dbReference type="Proteomes" id="UP001336835"/>
    </source>
</evidence>
<reference evidence="1 2" key="1">
    <citation type="submission" date="2024-01" db="EMBL/GenBank/DDBJ databases">
        <title>Pedobacter sp. nov., isolated from fresh soil.</title>
        <authorList>
            <person name="Le N.T.T."/>
        </authorList>
    </citation>
    <scope>NUCLEOTIDE SEQUENCE [LARGE SCALE GENOMIC DNA]</scope>
    <source>
        <strain evidence="1 2">KR3-3</strain>
    </source>
</reference>